<dbReference type="Gene3D" id="1.25.40.10">
    <property type="entry name" value="Tetratricopeptide repeat domain"/>
    <property type="match status" value="1"/>
</dbReference>
<reference evidence="6" key="3">
    <citation type="submission" date="2016-05" db="EMBL/GenBank/DDBJ databases">
        <title>WGS assembly of Xenopus tropicalis.</title>
        <authorList>
            <person name="Sessions A."/>
            <person name="Jenkins J."/>
            <person name="Mitros T."/>
            <person name="Lyons J.T."/>
            <person name="Dichmann D.S."/>
            <person name="Robert J."/>
            <person name="Harland R.M."/>
            <person name="Rokhsar D.S."/>
        </authorList>
    </citation>
    <scope>NUCLEOTIDE SEQUENCE</scope>
    <source>
        <strain evidence="6">Nigerian</strain>
    </source>
</reference>
<evidence type="ECO:0000256" key="4">
    <source>
        <dbReference type="SAM" id="MobiDB-lite"/>
    </source>
</evidence>
<protein>
    <recommendedName>
        <fullName evidence="5">Suppressor of forked domain-containing protein</fullName>
    </recommendedName>
</protein>
<dbReference type="Pfam" id="PF05843">
    <property type="entry name" value="Suf"/>
    <property type="match status" value="1"/>
</dbReference>
<feature type="compositionally biased region" description="Basic and acidic residues" evidence="4">
    <location>
        <begin position="169"/>
        <end position="179"/>
    </location>
</feature>
<dbReference type="Gene3D" id="1.25.40.1040">
    <property type="match status" value="1"/>
</dbReference>
<evidence type="ECO:0000256" key="2">
    <source>
        <dbReference type="ARBA" id="ARBA00022737"/>
    </source>
</evidence>
<feature type="region of interest" description="Disordered" evidence="4">
    <location>
        <begin position="169"/>
        <end position="188"/>
    </location>
</feature>
<evidence type="ECO:0000256" key="3">
    <source>
        <dbReference type="ARBA" id="ARBA00023242"/>
    </source>
</evidence>
<organism evidence="6">
    <name type="scientific">Xenopus tropicalis</name>
    <name type="common">Western clawed frog</name>
    <name type="synonym">Silurana tropicalis</name>
    <dbReference type="NCBI Taxonomy" id="8364"/>
    <lineage>
        <taxon>Eukaryota</taxon>
        <taxon>Metazoa</taxon>
        <taxon>Chordata</taxon>
        <taxon>Craniata</taxon>
        <taxon>Vertebrata</taxon>
        <taxon>Euteleostomi</taxon>
        <taxon>Amphibia</taxon>
        <taxon>Batrachia</taxon>
        <taxon>Anura</taxon>
        <taxon>Pipoidea</taxon>
        <taxon>Pipidae</taxon>
        <taxon>Xenopodinae</taxon>
        <taxon>Xenopus</taxon>
        <taxon>Silurana</taxon>
    </lineage>
</organism>
<name>A0A1B8XVE5_XENTR</name>
<evidence type="ECO:0000256" key="1">
    <source>
        <dbReference type="ARBA" id="ARBA00004123"/>
    </source>
</evidence>
<dbReference type="PANTHER" id="PTHR19980:SF0">
    <property type="entry name" value="CLEAVAGE STIMULATION FACTOR SUBUNIT 3"/>
    <property type="match status" value="1"/>
</dbReference>
<feature type="domain" description="Suppressor of forked" evidence="5">
    <location>
        <begin position="21"/>
        <end position="79"/>
    </location>
</feature>
<accession>A0A1B8XVE5</accession>
<comment type="subcellular location">
    <subcellularLocation>
        <location evidence="1">Nucleus</location>
    </subcellularLocation>
</comment>
<dbReference type="EMBL" id="KV461378">
    <property type="protein sequence ID" value="OCA14625.1"/>
    <property type="molecule type" value="Genomic_DNA"/>
</dbReference>
<reference evidence="6" key="2">
    <citation type="journal article" date="2010" name="Science">
        <title>The genome of the Western clawed frog Xenopus tropicalis.</title>
        <authorList>
            <person name="Hellsten U."/>
            <person name="Harland R.M."/>
            <person name="Gilchrist M.J."/>
            <person name="Hendrix D."/>
            <person name="Jurka J."/>
            <person name="Kapitonov V."/>
            <person name="Ovcharenko I."/>
            <person name="Putnam N.H."/>
            <person name="Shu S."/>
            <person name="Taher L."/>
            <person name="Blitz I.L."/>
            <person name="Blumberg B."/>
            <person name="Dichmann D.S."/>
            <person name="Dubchak I."/>
            <person name="Amaya E."/>
            <person name="Detter J.C."/>
            <person name="Fletcher R."/>
            <person name="Gerhard D.S."/>
            <person name="Goodstein D."/>
            <person name="Graves T."/>
            <person name="Grigoriev I.V."/>
            <person name="Grimwood J."/>
            <person name="Kawashima T."/>
            <person name="Lindquist E."/>
            <person name="Lucas S.M."/>
            <person name="Mead P.E."/>
            <person name="Mitros T."/>
            <person name="Ogino H."/>
            <person name="Ohta Y."/>
            <person name="Poliakov A.V."/>
            <person name="Pollet N."/>
            <person name="Robert J."/>
            <person name="Salamov A."/>
            <person name="Sater A.K."/>
            <person name="Schmutz J."/>
            <person name="Terry A."/>
            <person name="Vize P.D."/>
            <person name="Warren W.C."/>
            <person name="Wells D."/>
            <person name="Wills A."/>
            <person name="Wilson R.K."/>
            <person name="Zimmerman L.B."/>
            <person name="Zorn A.M."/>
            <person name="Grainger R."/>
            <person name="Grammer T."/>
            <person name="Khokha M.K."/>
            <person name="Richardson P.M."/>
            <person name="Rokhsar D.S."/>
        </authorList>
    </citation>
    <scope>NUCLEOTIDE SEQUENCE [LARGE SCALE GENOMIC DNA]</scope>
    <source>
        <strain evidence="6">Nigerian</strain>
    </source>
</reference>
<proteinExistence type="predicted"/>
<dbReference type="PANTHER" id="PTHR19980">
    <property type="entry name" value="RNA CLEAVAGE STIMULATION FACTOR"/>
    <property type="match status" value="1"/>
</dbReference>
<keyword evidence="3" id="KW-0539">Nucleus</keyword>
<evidence type="ECO:0000313" key="6">
    <source>
        <dbReference type="EMBL" id="OCA14625.1"/>
    </source>
</evidence>
<gene>
    <name evidence="6" type="ORF">XENTR_v90026258mg</name>
</gene>
<dbReference type="AlphaFoldDB" id="A0A1B8XVE5"/>
<keyword evidence="2" id="KW-0677">Repeat</keyword>
<sequence length="273" mass="31126">MEKTFYSLSRAEKTHSIYNRLLAIEDKDPTLVYIQYMEFARRAEGIKSGRMIFKKAREDPRTRHHIYVTAALMEYYCSKIWARFLAFESNIGDLASILKVEKRRYTAFKEEYEGKETALLVDRYKFMDLYPCSTNELKALGYKDVSRAKLAALIPDPVIAPSIAPSLKDDVDRKPEYPKPDTSQTIPFQPRHLAPPGLHPVPGGVFPVPPAAVILMKLLPPPICFQAMPETGPIAFPTNAFENTGELFSSTKAHVLGQSYSQWWVPYKWPPTH</sequence>
<reference evidence="6" key="1">
    <citation type="submission" date="2009-11" db="EMBL/GenBank/DDBJ databases">
        <authorList>
            <consortium name="US DOE Joint Genome Institute (JGI-PGF)"/>
            <person name="Ottilar R."/>
            <person name="Schmutz J."/>
            <person name="Salamov A."/>
            <person name="Cheng J.F."/>
            <person name="Lucas S."/>
            <person name="Pitluck S."/>
            <person name="Gundlach H."/>
            <person name="Guo Y."/>
            <person name="Haberer G."/>
            <person name="Nasrallah J."/>
            <person name="Mayer K.F.X."/>
            <person name="van de Peer Y."/>
            <person name="Weigel D."/>
            <person name="Grigoriev I.V."/>
        </authorList>
    </citation>
    <scope>NUCLEOTIDE SEQUENCE</scope>
    <source>
        <strain evidence="6">Nigerian</strain>
    </source>
</reference>
<dbReference type="InterPro" id="IPR011990">
    <property type="entry name" value="TPR-like_helical_dom_sf"/>
</dbReference>
<dbReference type="SUPFAM" id="SSF48452">
    <property type="entry name" value="TPR-like"/>
    <property type="match status" value="1"/>
</dbReference>
<dbReference type="GO" id="GO:0031124">
    <property type="term" value="P:mRNA 3'-end processing"/>
    <property type="evidence" value="ECO:0007669"/>
    <property type="project" value="InterPro"/>
</dbReference>
<dbReference type="InterPro" id="IPR008847">
    <property type="entry name" value="Suf"/>
</dbReference>
<dbReference type="InterPro" id="IPR045243">
    <property type="entry name" value="Rna14-like"/>
</dbReference>
<dbReference type="GO" id="GO:0005634">
    <property type="term" value="C:nucleus"/>
    <property type="evidence" value="ECO:0007669"/>
    <property type="project" value="UniProtKB-SubCell"/>
</dbReference>
<evidence type="ECO:0000259" key="5">
    <source>
        <dbReference type="Pfam" id="PF05843"/>
    </source>
</evidence>